<dbReference type="EMBL" id="LT559118">
    <property type="protein sequence ID" value="SBO95304.1"/>
    <property type="molecule type" value="Genomic_DNA"/>
</dbReference>
<sequence length="53" mass="5891">MVSAAKMTARTQAGRPARRLYRCPGRRRRAGRRSRIELDLPIEAIKAGVASDP</sequence>
<accession>A0A1M4E952</accession>
<evidence type="ECO:0000313" key="1">
    <source>
        <dbReference type="EMBL" id="SBO95304.1"/>
    </source>
</evidence>
<protein>
    <submittedName>
        <fullName evidence="1">Uncharacterized protein</fullName>
    </submittedName>
</protein>
<organism evidence="1">
    <name type="scientific">Nonomuraea gerenzanensis</name>
    <dbReference type="NCBI Taxonomy" id="93944"/>
    <lineage>
        <taxon>Bacteria</taxon>
        <taxon>Bacillati</taxon>
        <taxon>Actinomycetota</taxon>
        <taxon>Actinomycetes</taxon>
        <taxon>Streptosporangiales</taxon>
        <taxon>Streptosporangiaceae</taxon>
        <taxon>Nonomuraea</taxon>
    </lineage>
</organism>
<proteinExistence type="predicted"/>
<gene>
    <name evidence="1" type="ORF">BN4615_P4820</name>
</gene>
<dbReference type="AlphaFoldDB" id="A0A1M4E952"/>
<reference evidence="1" key="1">
    <citation type="submission" date="2016-04" db="EMBL/GenBank/DDBJ databases">
        <authorList>
            <person name="Evans L.H."/>
            <person name="Alamgir A."/>
            <person name="Owens N."/>
            <person name="Weber N.D."/>
            <person name="Virtaneva K."/>
            <person name="Barbian K."/>
            <person name="Babar A."/>
            <person name="Rosenke K."/>
        </authorList>
    </citation>
    <scope>NUCLEOTIDE SEQUENCE</scope>
    <source>
        <strain evidence="1">Nono1</strain>
    </source>
</reference>
<name>A0A1M4E952_9ACTN</name>